<gene>
    <name evidence="2" type="ORF">PDIGIT_LOCUS1402</name>
</gene>
<reference evidence="2" key="1">
    <citation type="submission" date="2023-01" db="EMBL/GenBank/DDBJ databases">
        <authorList>
            <person name="Van Ghelder C."/>
            <person name="Rancurel C."/>
        </authorList>
    </citation>
    <scope>NUCLEOTIDE SEQUENCE</scope>
    <source>
        <strain evidence="2">CNCM I-4278</strain>
    </source>
</reference>
<evidence type="ECO:0000313" key="3">
    <source>
        <dbReference type="Proteomes" id="UP001152607"/>
    </source>
</evidence>
<feature type="region of interest" description="Disordered" evidence="1">
    <location>
        <begin position="1"/>
        <end position="55"/>
    </location>
</feature>
<sequence length="413" mass="46618">MDLTPVRIRGKKRKPAVPVLPSSSVNAIPDHLQQSQPKRQRTSRSAKYLKRAKSRKYATPAMPTLQGLPPELLEMIFLDSMNISLPRACSSLGRKLSSPTVIMEFFMRSFFHTVDHKTNYRDRRVDSDPVIQSALLACNFFTWDFFMGYVQKAHSTLIKQRGKIWEDAGVEVPGPIYFANLLPFKFTKVTYLSFAEGFKIPEKLLHGPWTEGKASLLYVLVSLGGEVDWEGTVAGELAKEGIKEAIKEKNEHAVAALSVLLGVRQAIDKATLRYAVRDCGCSINIVRHLLFNAQILHGTGSNTTLNFYDSNLWQWAESHEGKGVLLKDMLKKADKFSLGFYLEGETDLTNIVPFPYSGSKFDARTALDNVERELLIRLYRNYGRRITTNRRGRRQAQEQINAGADEAAVQEDD</sequence>
<name>A0A9W4XPZ3_9PLEO</name>
<dbReference type="AlphaFoldDB" id="A0A9W4XPZ3"/>
<evidence type="ECO:0000256" key="1">
    <source>
        <dbReference type="SAM" id="MobiDB-lite"/>
    </source>
</evidence>
<accession>A0A9W4XPZ3</accession>
<organism evidence="2 3">
    <name type="scientific">Periconia digitata</name>
    <dbReference type="NCBI Taxonomy" id="1303443"/>
    <lineage>
        <taxon>Eukaryota</taxon>
        <taxon>Fungi</taxon>
        <taxon>Dikarya</taxon>
        <taxon>Ascomycota</taxon>
        <taxon>Pezizomycotina</taxon>
        <taxon>Dothideomycetes</taxon>
        <taxon>Pleosporomycetidae</taxon>
        <taxon>Pleosporales</taxon>
        <taxon>Massarineae</taxon>
        <taxon>Periconiaceae</taxon>
        <taxon>Periconia</taxon>
    </lineage>
</organism>
<dbReference type="OrthoDB" id="1875589at2759"/>
<evidence type="ECO:0000313" key="2">
    <source>
        <dbReference type="EMBL" id="CAI6262430.1"/>
    </source>
</evidence>
<feature type="compositionally biased region" description="Polar residues" evidence="1">
    <location>
        <begin position="21"/>
        <end position="37"/>
    </location>
</feature>
<comment type="caution">
    <text evidence="2">The sequence shown here is derived from an EMBL/GenBank/DDBJ whole genome shotgun (WGS) entry which is preliminary data.</text>
</comment>
<feature type="region of interest" description="Disordered" evidence="1">
    <location>
        <begin position="390"/>
        <end position="413"/>
    </location>
</feature>
<protein>
    <submittedName>
        <fullName evidence="2">Uncharacterized protein</fullName>
    </submittedName>
</protein>
<keyword evidence="3" id="KW-1185">Reference proteome</keyword>
<dbReference type="Proteomes" id="UP001152607">
    <property type="component" value="Unassembled WGS sequence"/>
</dbReference>
<proteinExistence type="predicted"/>
<feature type="compositionally biased region" description="Basic residues" evidence="1">
    <location>
        <begin position="38"/>
        <end position="55"/>
    </location>
</feature>
<dbReference type="EMBL" id="CAOQHR010000001">
    <property type="protein sequence ID" value="CAI6262430.1"/>
    <property type="molecule type" value="Genomic_DNA"/>
</dbReference>